<evidence type="ECO:0000256" key="4">
    <source>
        <dbReference type="ARBA" id="ARBA00022825"/>
    </source>
</evidence>
<comment type="caution">
    <text evidence="5">Lacks conserved residue(s) required for the propagation of feature annotation.</text>
</comment>
<dbReference type="GO" id="GO:0006508">
    <property type="term" value="P:proteolysis"/>
    <property type="evidence" value="ECO:0007669"/>
    <property type="project" value="UniProtKB-KW"/>
</dbReference>
<dbReference type="InterPro" id="IPR050131">
    <property type="entry name" value="Peptidase_S8_subtilisin-like"/>
</dbReference>
<dbReference type="Proteomes" id="UP000184442">
    <property type="component" value="Unassembled WGS sequence"/>
</dbReference>
<dbReference type="SUPFAM" id="SSF52743">
    <property type="entry name" value="Subtilisin-like"/>
    <property type="match status" value="1"/>
</dbReference>
<dbReference type="GO" id="GO:0004252">
    <property type="term" value="F:serine-type endopeptidase activity"/>
    <property type="evidence" value="ECO:0007669"/>
    <property type="project" value="InterPro"/>
</dbReference>
<evidence type="ECO:0000256" key="2">
    <source>
        <dbReference type="ARBA" id="ARBA00022670"/>
    </source>
</evidence>
<dbReference type="PANTHER" id="PTHR43806">
    <property type="entry name" value="PEPTIDASE S8"/>
    <property type="match status" value="1"/>
</dbReference>
<dbReference type="Pfam" id="PF00082">
    <property type="entry name" value="Peptidase_S8"/>
    <property type="match status" value="1"/>
</dbReference>
<comment type="similarity">
    <text evidence="1 5">Belongs to the peptidase S8 family.</text>
</comment>
<evidence type="ECO:0000256" key="3">
    <source>
        <dbReference type="ARBA" id="ARBA00022801"/>
    </source>
</evidence>
<evidence type="ECO:0000256" key="1">
    <source>
        <dbReference type="ARBA" id="ARBA00011073"/>
    </source>
</evidence>
<evidence type="ECO:0000313" key="7">
    <source>
        <dbReference type="EMBL" id="SHJ13950.1"/>
    </source>
</evidence>
<dbReference type="PANTHER" id="PTHR43806:SF65">
    <property type="entry name" value="SERINE PROTEASE APRX"/>
    <property type="match status" value="1"/>
</dbReference>
<dbReference type="STRING" id="1122184.SAMN02745176_02534"/>
<dbReference type="RefSeq" id="WP_073026553.1">
    <property type="nucleotide sequence ID" value="NZ_FQZS01000017.1"/>
</dbReference>
<dbReference type="PROSITE" id="PS51892">
    <property type="entry name" value="SUBTILASE"/>
    <property type="match status" value="1"/>
</dbReference>
<keyword evidence="3" id="KW-0378">Hydrolase</keyword>
<accession>A0A1M6GVQ6</accession>
<reference evidence="7 8" key="1">
    <citation type="submission" date="2016-11" db="EMBL/GenBank/DDBJ databases">
        <authorList>
            <person name="Jaros S."/>
            <person name="Januszkiewicz K."/>
            <person name="Wedrychowicz H."/>
        </authorList>
    </citation>
    <scope>NUCLEOTIDE SEQUENCE [LARGE SCALE GENOMIC DNA]</scope>
    <source>
        <strain evidence="7 8">DSM 19022</strain>
    </source>
</reference>
<dbReference type="InterPro" id="IPR015500">
    <property type="entry name" value="Peptidase_S8_subtilisin-rel"/>
</dbReference>
<protein>
    <submittedName>
        <fullName evidence="7">Serine protease AprX</fullName>
    </submittedName>
</protein>
<evidence type="ECO:0000259" key="6">
    <source>
        <dbReference type="Pfam" id="PF00082"/>
    </source>
</evidence>
<keyword evidence="2 7" id="KW-0645">Protease</keyword>
<dbReference type="AlphaFoldDB" id="A0A1M6GVQ6"/>
<proteinExistence type="inferred from homology"/>
<sequence length="369" mass="40218">MKDFFSLSKRVDPKIKYISSIKGVQSIPLILEVKHSIDSSIKRKLLRIGFKTKYEINFINHICGNLPIRNLDSLKALVEISRIYYDDKASLMGKTFASADGHNSNFMMKSQLLNGKGISIGFIDTGIHPRADFMKPRRRILSFKDFVNGKKDAYDDSGHGTSSAATASIPAGETGIVCAKAFNMINYGYYSDILASMDWMVEIKDKYNIKIVVLNFGVSLNSGNHDILSIAAEALWQKGLLVISCAGNLGPEKSTITSPGHNGKLLTIGSFDTDGAKFSISPWSSKGPVAPNLDKPDIVMPGFIPSESFMGTAASASLAAGFAALVYEKKKDISPDDVKSLLKLCTTSLGELKHAQGKGYMNIKKIEEL</sequence>
<dbReference type="PRINTS" id="PR00723">
    <property type="entry name" value="SUBTILISIN"/>
</dbReference>
<evidence type="ECO:0000256" key="5">
    <source>
        <dbReference type="PROSITE-ProRule" id="PRU01240"/>
    </source>
</evidence>
<gene>
    <name evidence="7" type="ORF">SAMN02745176_02534</name>
</gene>
<evidence type="ECO:0000313" key="8">
    <source>
        <dbReference type="Proteomes" id="UP000184442"/>
    </source>
</evidence>
<keyword evidence="8" id="KW-1185">Reference proteome</keyword>
<dbReference type="OrthoDB" id="9798386at2"/>
<feature type="domain" description="Peptidase S8/S53" evidence="6">
    <location>
        <begin position="115"/>
        <end position="359"/>
    </location>
</feature>
<keyword evidence="4" id="KW-0720">Serine protease</keyword>
<dbReference type="InterPro" id="IPR036852">
    <property type="entry name" value="Peptidase_S8/S53_dom_sf"/>
</dbReference>
<name>A0A1M6GVQ6_9FIRM</name>
<dbReference type="Gene3D" id="3.40.50.200">
    <property type="entry name" value="Peptidase S8/S53 domain"/>
    <property type="match status" value="1"/>
</dbReference>
<organism evidence="7 8">
    <name type="scientific">Lutispora thermophila DSM 19022</name>
    <dbReference type="NCBI Taxonomy" id="1122184"/>
    <lineage>
        <taxon>Bacteria</taxon>
        <taxon>Bacillati</taxon>
        <taxon>Bacillota</taxon>
        <taxon>Clostridia</taxon>
        <taxon>Lutisporales</taxon>
        <taxon>Lutisporaceae</taxon>
        <taxon>Lutispora</taxon>
    </lineage>
</organism>
<dbReference type="InterPro" id="IPR000209">
    <property type="entry name" value="Peptidase_S8/S53_dom"/>
</dbReference>
<dbReference type="EMBL" id="FQZS01000017">
    <property type="protein sequence ID" value="SHJ13950.1"/>
    <property type="molecule type" value="Genomic_DNA"/>
</dbReference>